<evidence type="ECO:0000256" key="2">
    <source>
        <dbReference type="ARBA" id="ARBA00022692"/>
    </source>
</evidence>
<dbReference type="InterPro" id="IPR035251">
    <property type="entry name" value="ShlB_POTRA"/>
</dbReference>
<accession>A0A212LZQ4</accession>
<feature type="domain" description="Haemolysin activator HlyB C-terminal" evidence="6">
    <location>
        <begin position="220"/>
        <end position="534"/>
    </location>
</feature>
<dbReference type="Pfam" id="PF17287">
    <property type="entry name" value="POTRA_3"/>
    <property type="match status" value="1"/>
</dbReference>
<sequence>MKLQNLSKAIIFCTVLGVCCPVSAAPDTNELLQQQESIIQQKEQELAAKRAEAELARQSRQQMTTLHKQTSNLAGFTLPEEQNSFKIEHFYLKADRFAYKFGWINEYLQQFSGQKIGVQGINMLMSKINTEIVDRGYVTTRVYVEEQDLSQGKLFFTLAPGTIADIRFADPGTWGTYGNALPMGKGSLLNIRDIEQGVDQMKYIPSQDVDIKIEPAQEMGQSNLVLHVKRSKPWSLVLTLDDSGTKETGKMQMSAALELDQLLSANDLFYISWNSDAEQAGERKGTRANSLFYSIPFGNDRVTYSHSHNEYRQTVANAVLPFVSSGEFTSDQLSISHLLQRNQTSKTDLELAILHKKRRSYINGTEIEVQRQDTTAIQTGVSHRQYIGKSVLDTSVKWQKGVPWFKAVPGPTDSLAGEATTQYNMFLWGLSITAPVDYGKFTGQYNLSIRGQATGDRIYGSEFLSIGGRYSVRGFDGEQTLSAENGIVIRNELRFPLAPSHQLYTAVDYGKVSGPATEYLSGTELVGGAIGFRGKVSAFQYDVSVGRPLKKPKGFTTAKQVYGFQLVTQL</sequence>
<dbReference type="GO" id="GO:0046819">
    <property type="term" value="P:protein secretion by the type V secretion system"/>
    <property type="evidence" value="ECO:0007669"/>
    <property type="project" value="TreeGrafter"/>
</dbReference>
<dbReference type="Gene3D" id="3.10.20.310">
    <property type="entry name" value="membrane protein fhac"/>
    <property type="match status" value="1"/>
</dbReference>
<keyword evidence="1" id="KW-1134">Transmembrane beta strand</keyword>
<dbReference type="InterPro" id="IPR005565">
    <property type="entry name" value="Hemolysn_activator_HlyB_C"/>
</dbReference>
<dbReference type="RefSeq" id="WP_288185554.1">
    <property type="nucleotide sequence ID" value="NZ_LT608335.1"/>
</dbReference>
<keyword evidence="2" id="KW-0812">Transmembrane</keyword>
<dbReference type="InterPro" id="IPR013686">
    <property type="entry name" value="Polypept-transport_assoc_ShlB"/>
</dbReference>
<proteinExistence type="predicted"/>
<evidence type="ECO:0000256" key="1">
    <source>
        <dbReference type="ARBA" id="ARBA00022452"/>
    </source>
</evidence>
<gene>
    <name evidence="9" type="ORF">KL86SPO_50794</name>
</gene>
<evidence type="ECO:0000256" key="4">
    <source>
        <dbReference type="SAM" id="Coils"/>
    </source>
</evidence>
<dbReference type="PANTHER" id="PTHR34597:SF3">
    <property type="entry name" value="OUTER MEMBRANE TRANSPORTER CDIB"/>
    <property type="match status" value="1"/>
</dbReference>
<dbReference type="GO" id="GO:0098046">
    <property type="term" value="C:type V protein secretion system complex"/>
    <property type="evidence" value="ECO:0007669"/>
    <property type="project" value="TreeGrafter"/>
</dbReference>
<dbReference type="AlphaFoldDB" id="A0A212LZQ4"/>
<dbReference type="EMBL" id="FMJE01000005">
    <property type="protein sequence ID" value="SCM83022.1"/>
    <property type="molecule type" value="Genomic_DNA"/>
</dbReference>
<keyword evidence="5" id="KW-0732">Signal</keyword>
<keyword evidence="3" id="KW-0998">Cell outer membrane</keyword>
<dbReference type="PIRSF" id="PIRSF029745">
    <property type="entry name" value="FhaC"/>
    <property type="match status" value="1"/>
</dbReference>
<keyword evidence="4" id="KW-0175">Coiled coil</keyword>
<dbReference type="InterPro" id="IPR051544">
    <property type="entry name" value="TPS_OM_transporter"/>
</dbReference>
<dbReference type="Pfam" id="PF08479">
    <property type="entry name" value="POTRA_2"/>
    <property type="match status" value="1"/>
</dbReference>
<dbReference type="GO" id="GO:0008320">
    <property type="term" value="F:protein transmembrane transporter activity"/>
    <property type="evidence" value="ECO:0007669"/>
    <property type="project" value="TreeGrafter"/>
</dbReference>
<dbReference type="Gene3D" id="2.40.160.50">
    <property type="entry name" value="membrane protein fhac: a member of the omp85/tpsb transporter family"/>
    <property type="match status" value="1"/>
</dbReference>
<dbReference type="Pfam" id="PF03865">
    <property type="entry name" value="ShlB"/>
    <property type="match status" value="1"/>
</dbReference>
<feature type="domain" description="Polypeptide-transport-associated ShlB-type" evidence="7">
    <location>
        <begin position="86"/>
        <end position="161"/>
    </location>
</feature>
<feature type="coiled-coil region" evidence="4">
    <location>
        <begin position="32"/>
        <end position="61"/>
    </location>
</feature>
<evidence type="ECO:0000259" key="7">
    <source>
        <dbReference type="Pfam" id="PF08479"/>
    </source>
</evidence>
<organism evidence="9">
    <name type="scientific">uncultured Sporomusa sp</name>
    <dbReference type="NCBI Taxonomy" id="307249"/>
    <lineage>
        <taxon>Bacteria</taxon>
        <taxon>Bacillati</taxon>
        <taxon>Bacillota</taxon>
        <taxon>Negativicutes</taxon>
        <taxon>Selenomonadales</taxon>
        <taxon>Sporomusaceae</taxon>
        <taxon>Sporomusa</taxon>
        <taxon>environmental samples</taxon>
    </lineage>
</organism>
<reference evidence="9" key="1">
    <citation type="submission" date="2016-08" db="EMBL/GenBank/DDBJ databases">
        <authorList>
            <person name="Seilhamer J.J."/>
        </authorList>
    </citation>
    <scope>NUCLEOTIDE SEQUENCE</scope>
    <source>
        <strain evidence="9">86</strain>
    </source>
</reference>
<evidence type="ECO:0000259" key="6">
    <source>
        <dbReference type="Pfam" id="PF03865"/>
    </source>
</evidence>
<feature type="chain" id="PRO_5012623215" evidence="5">
    <location>
        <begin position="25"/>
        <end position="570"/>
    </location>
</feature>
<name>A0A212LZQ4_9FIRM</name>
<evidence type="ECO:0000259" key="8">
    <source>
        <dbReference type="Pfam" id="PF17287"/>
    </source>
</evidence>
<dbReference type="PANTHER" id="PTHR34597">
    <property type="entry name" value="SLR1661 PROTEIN"/>
    <property type="match status" value="1"/>
</dbReference>
<feature type="domain" description="ShlB POTRA" evidence="8">
    <location>
        <begin position="163"/>
        <end position="215"/>
    </location>
</feature>
<evidence type="ECO:0000256" key="3">
    <source>
        <dbReference type="ARBA" id="ARBA00023237"/>
    </source>
</evidence>
<feature type="signal peptide" evidence="5">
    <location>
        <begin position="1"/>
        <end position="24"/>
    </location>
</feature>
<keyword evidence="1" id="KW-0472">Membrane</keyword>
<dbReference type="InterPro" id="IPR027282">
    <property type="entry name" value="TPS"/>
</dbReference>
<evidence type="ECO:0000313" key="9">
    <source>
        <dbReference type="EMBL" id="SCM83022.1"/>
    </source>
</evidence>
<evidence type="ECO:0000256" key="5">
    <source>
        <dbReference type="SAM" id="SignalP"/>
    </source>
</evidence>
<protein>
    <submittedName>
        <fullName evidence="9">Polypeptide-transport-associated domain-containing protein</fullName>
    </submittedName>
</protein>